<dbReference type="PANTHER" id="PTHR24112">
    <property type="entry name" value="LEUCINE-RICH REPEAT, ISOFORM F-RELATED"/>
    <property type="match status" value="1"/>
</dbReference>
<organism evidence="5 6">
    <name type="scientific">Phaedon cochleariae</name>
    <name type="common">Mustard beetle</name>
    <dbReference type="NCBI Taxonomy" id="80249"/>
    <lineage>
        <taxon>Eukaryota</taxon>
        <taxon>Metazoa</taxon>
        <taxon>Ecdysozoa</taxon>
        <taxon>Arthropoda</taxon>
        <taxon>Hexapoda</taxon>
        <taxon>Insecta</taxon>
        <taxon>Pterygota</taxon>
        <taxon>Neoptera</taxon>
        <taxon>Endopterygota</taxon>
        <taxon>Coleoptera</taxon>
        <taxon>Polyphaga</taxon>
        <taxon>Cucujiformia</taxon>
        <taxon>Chrysomeloidea</taxon>
        <taxon>Chrysomelidae</taxon>
        <taxon>Chrysomelinae</taxon>
        <taxon>Chrysomelini</taxon>
        <taxon>Phaedon</taxon>
    </lineage>
</organism>
<feature type="compositionally biased region" description="Polar residues" evidence="4">
    <location>
        <begin position="79"/>
        <end position="96"/>
    </location>
</feature>
<proteinExistence type="inferred from homology"/>
<dbReference type="AlphaFoldDB" id="A0A9P0GNW1"/>
<feature type="region of interest" description="Disordered" evidence="4">
    <location>
        <begin position="70"/>
        <end position="102"/>
    </location>
</feature>
<dbReference type="Gene3D" id="3.80.10.10">
    <property type="entry name" value="Ribonuclease Inhibitor"/>
    <property type="match status" value="1"/>
</dbReference>
<accession>A0A9P0GNW1</accession>
<gene>
    <name evidence="5" type="ORF">PHAECO_LOCUS3983</name>
</gene>
<dbReference type="InterPro" id="IPR032675">
    <property type="entry name" value="LRR_dom_sf"/>
</dbReference>
<dbReference type="InterPro" id="IPR001611">
    <property type="entry name" value="Leu-rich_rpt"/>
</dbReference>
<evidence type="ECO:0000256" key="2">
    <source>
        <dbReference type="ARBA" id="ARBA00022737"/>
    </source>
</evidence>
<comment type="similarity">
    <text evidence="3">Belongs to the PPP1R37 family.</text>
</comment>
<dbReference type="SMART" id="SM00368">
    <property type="entry name" value="LRR_RI"/>
    <property type="match status" value="5"/>
</dbReference>
<reference evidence="5" key="2">
    <citation type="submission" date="2022-10" db="EMBL/GenBank/DDBJ databases">
        <authorList>
            <consortium name="ENA_rothamsted_submissions"/>
            <consortium name="culmorum"/>
            <person name="King R."/>
        </authorList>
    </citation>
    <scope>NUCLEOTIDE SEQUENCE</scope>
</reference>
<dbReference type="Proteomes" id="UP001153737">
    <property type="component" value="Chromosome 14"/>
</dbReference>
<dbReference type="SUPFAM" id="SSF52047">
    <property type="entry name" value="RNI-like"/>
    <property type="match status" value="1"/>
</dbReference>
<dbReference type="Pfam" id="PF13516">
    <property type="entry name" value="LRR_6"/>
    <property type="match status" value="3"/>
</dbReference>
<name>A0A9P0GNW1_PHACE</name>
<keyword evidence="2" id="KW-0677">Repeat</keyword>
<dbReference type="OrthoDB" id="270584at2759"/>
<reference evidence="5" key="1">
    <citation type="submission" date="2022-01" db="EMBL/GenBank/DDBJ databases">
        <authorList>
            <person name="King R."/>
        </authorList>
    </citation>
    <scope>NUCLEOTIDE SEQUENCE</scope>
</reference>
<evidence type="ECO:0008006" key="7">
    <source>
        <dbReference type="Google" id="ProtNLM"/>
    </source>
</evidence>
<keyword evidence="6" id="KW-1185">Reference proteome</keyword>
<dbReference type="EMBL" id="OU896720">
    <property type="protein sequence ID" value="CAH1153474.1"/>
    <property type="molecule type" value="Genomic_DNA"/>
</dbReference>
<sequence>MDLLLKKGNETHLLIDTESKCITGHSLVDTEEQLVGEPAVCKIDIERKLSNQNLLDKAFSIDENDLATPLEPIQVESFPLSTRNGTSSDETSSENSGKSDEDYDYVEEALEEDSNTEPEEDNVDDKVNITTEVECQCENEEILKSNFLIRRGDFSADGFATIPNTIQETEQSTGANHQIYLPRTSILKPQSSECNFSSFQGHRKCSVSFPTLMSLLVTYNEPEYSFPWSIDKEMSADEILQVYQESCKKHKTIELDTIKSQISDIKNNMNHSATMKLHSIKVTSEVNETLEDIFKVTNFHTLILNDCKFTPETMSEFLNMLEYYESACHFEIEMNFEDDDTWKCFCNACNNIMVLESLSFKKMVINETHMRSLLSAIKNNCNITMLKFDSCMLVKLPSFYLVENLMSNTTIRELYLPSTGLYTKEAEILARFFCNNTHLKVLDIGNNFIGDRGLESLARGLCKQNTPGVGLSALSVFNNQITEKSGPIISVIIMECKNLHTLNIGYNNLTDEVLNHLSVSLLKTNCLEGLGLQSTLLTCKGIDALAEVIPNNHSLQKINLKGNKAIQVNGVEKLCQALTNSNIIKIEIDENNRSCSDPEAYTQLVKKLFAICTVNRSFAESNPDDETANPSRLISRKMSLSCEPRFTVPEAMAAAFQVGSPALSPIPSPVASPAPKSRFQIVRVAEAGGGCPSASLSPSPRASPSPKPKSRFRVTKVPASPDEDIHFGKFANIRGSVSSNDSMDSLTTLHLESDSE</sequence>
<feature type="region of interest" description="Disordered" evidence="4">
    <location>
        <begin position="690"/>
        <end position="722"/>
    </location>
</feature>
<keyword evidence="1" id="KW-0433">Leucine-rich repeat</keyword>
<evidence type="ECO:0000256" key="3">
    <source>
        <dbReference type="ARBA" id="ARBA00038315"/>
    </source>
</evidence>
<evidence type="ECO:0000313" key="6">
    <source>
        <dbReference type="Proteomes" id="UP001153737"/>
    </source>
</evidence>
<evidence type="ECO:0000256" key="1">
    <source>
        <dbReference type="ARBA" id="ARBA00022614"/>
    </source>
</evidence>
<feature type="compositionally biased region" description="Polar residues" evidence="4">
    <location>
        <begin position="737"/>
        <end position="750"/>
    </location>
</feature>
<evidence type="ECO:0000313" key="5">
    <source>
        <dbReference type="EMBL" id="CAH1153474.1"/>
    </source>
</evidence>
<dbReference type="PANTHER" id="PTHR24112:SF9">
    <property type="entry name" value="PROTEIN PHOSPHATASE 1 REGULATORY SUBUNIT 37"/>
    <property type="match status" value="1"/>
</dbReference>
<protein>
    <recommendedName>
        <fullName evidence="7">Protein phosphatase 1 regulatory subunit 37</fullName>
    </recommendedName>
</protein>
<dbReference type="InterPro" id="IPR051279">
    <property type="entry name" value="PP1-Reg/Actin-Interact_Protein"/>
</dbReference>
<feature type="region of interest" description="Disordered" evidence="4">
    <location>
        <begin position="737"/>
        <end position="756"/>
    </location>
</feature>
<evidence type="ECO:0000256" key="4">
    <source>
        <dbReference type="SAM" id="MobiDB-lite"/>
    </source>
</evidence>